<dbReference type="Pfam" id="PF09831">
    <property type="entry name" value="DUF2058"/>
    <property type="match status" value="1"/>
</dbReference>
<evidence type="ECO:0000313" key="2">
    <source>
        <dbReference type="EMBL" id="MBS7825378.1"/>
    </source>
</evidence>
<sequence>MSLRDQLLKVGVVSEERAKKVDQERKKAKHQAHRNKDVKAQLEAETKAQKDAVLAREAQEKAKSAQANQAVQAKQQRKALRIEARRIIDEKRVNVDSATDRFNFSPDGKKIRYVNVTAEQRKQLGNGNLAICRNDRDGFDIPLIPKENAERLLEIEKLMEERWVYLLVDPTEEVDNADEWAAWDAYEAELAKEK</sequence>
<evidence type="ECO:0000313" key="3">
    <source>
        <dbReference type="Proteomes" id="UP000680020"/>
    </source>
</evidence>
<dbReference type="InterPro" id="IPR018636">
    <property type="entry name" value="DUF2058"/>
</dbReference>
<dbReference type="Proteomes" id="UP000680020">
    <property type="component" value="Unassembled WGS sequence"/>
</dbReference>
<dbReference type="AlphaFoldDB" id="A0AB35C4C6"/>
<name>A0AB35C4C6_9GAMM</name>
<feature type="compositionally biased region" description="Basic and acidic residues" evidence="1">
    <location>
        <begin position="34"/>
        <end position="45"/>
    </location>
</feature>
<protein>
    <submittedName>
        <fullName evidence="2">DUF2058 family protein</fullName>
    </submittedName>
</protein>
<gene>
    <name evidence="2" type="ORF">J7561_09225</name>
</gene>
<proteinExistence type="predicted"/>
<dbReference type="EMBL" id="JAGIBU010000011">
    <property type="protein sequence ID" value="MBS7825378.1"/>
    <property type="molecule type" value="Genomic_DNA"/>
</dbReference>
<reference evidence="2" key="1">
    <citation type="submission" date="2021-03" db="EMBL/GenBank/DDBJ databases">
        <title>Identification and antibiotic profiling of Wohlfahrtiimonas chitiniclastica, an underestimated human pathogen.</title>
        <authorList>
            <person name="Kopf A."/>
            <person name="Bunk B."/>
            <person name="Coldewey S."/>
            <person name="Gunzer F."/>
            <person name="Riedel T."/>
            <person name="Schroettner P."/>
        </authorList>
    </citation>
    <scope>NUCLEOTIDE SEQUENCE</scope>
    <source>
        <strain evidence="2">DSM 100917</strain>
    </source>
</reference>
<comment type="caution">
    <text evidence="2">The sequence shown here is derived from an EMBL/GenBank/DDBJ whole genome shotgun (WGS) entry which is preliminary data.</text>
</comment>
<organism evidence="2 3">
    <name type="scientific">Wohlfahrtiimonas chitiniclastica</name>
    <dbReference type="NCBI Taxonomy" id="400946"/>
    <lineage>
        <taxon>Bacteria</taxon>
        <taxon>Pseudomonadati</taxon>
        <taxon>Pseudomonadota</taxon>
        <taxon>Gammaproteobacteria</taxon>
        <taxon>Cardiobacteriales</taxon>
        <taxon>Ignatzschineriaceae</taxon>
        <taxon>Wohlfahrtiimonas</taxon>
    </lineage>
</organism>
<feature type="region of interest" description="Disordered" evidence="1">
    <location>
        <begin position="18"/>
        <end position="45"/>
    </location>
</feature>
<dbReference type="RefSeq" id="WP_094492786.1">
    <property type="nucleotide sequence ID" value="NZ_JAGIBT010000011.1"/>
</dbReference>
<evidence type="ECO:0000256" key="1">
    <source>
        <dbReference type="SAM" id="MobiDB-lite"/>
    </source>
</evidence>
<accession>A0AB35C4C6</accession>